<reference evidence="1" key="1">
    <citation type="submission" date="2019-12" db="EMBL/GenBank/DDBJ databases">
        <authorList>
            <person name="Scholz U."/>
            <person name="Mascher M."/>
            <person name="Fiebig A."/>
        </authorList>
    </citation>
    <scope>NUCLEOTIDE SEQUENCE</scope>
</reference>
<evidence type="ECO:0000313" key="3">
    <source>
        <dbReference type="Proteomes" id="UP000663760"/>
    </source>
</evidence>
<proteinExistence type="predicted"/>
<name>A0A7I8JIT8_SPIIN</name>
<dbReference type="EMBL" id="LR746276">
    <property type="protein sequence ID" value="CAA7407118.1"/>
    <property type="molecule type" value="Genomic_DNA"/>
</dbReference>
<protein>
    <submittedName>
        <fullName evidence="1">Uncharacterized protein</fullName>
    </submittedName>
</protein>
<gene>
    <name evidence="1" type="ORF">SI7747_13016477</name>
    <name evidence="2" type="ORF">SI8410_13017796</name>
</gene>
<accession>A0A7I8JIT8</accession>
<keyword evidence="3" id="KW-1185">Reference proteome</keyword>
<dbReference type="EMBL" id="LR743600">
    <property type="protein sequence ID" value="CAA2630831.1"/>
    <property type="molecule type" value="Genomic_DNA"/>
</dbReference>
<evidence type="ECO:0000313" key="1">
    <source>
        <dbReference type="EMBL" id="CAA2630831.1"/>
    </source>
</evidence>
<dbReference type="Proteomes" id="UP000663760">
    <property type="component" value="Chromosome 13"/>
</dbReference>
<sequence>MTARMASETLKLSPYQELPDDTHYSFPINILQIDRSSQFVFLNT</sequence>
<dbReference type="AlphaFoldDB" id="A0A7I8JIT8"/>
<evidence type="ECO:0000313" key="2">
    <source>
        <dbReference type="EMBL" id="CAA7407118.1"/>
    </source>
</evidence>
<organism evidence="1">
    <name type="scientific">Spirodela intermedia</name>
    <name type="common">Intermediate duckweed</name>
    <dbReference type="NCBI Taxonomy" id="51605"/>
    <lineage>
        <taxon>Eukaryota</taxon>
        <taxon>Viridiplantae</taxon>
        <taxon>Streptophyta</taxon>
        <taxon>Embryophyta</taxon>
        <taxon>Tracheophyta</taxon>
        <taxon>Spermatophyta</taxon>
        <taxon>Magnoliopsida</taxon>
        <taxon>Liliopsida</taxon>
        <taxon>Araceae</taxon>
        <taxon>Lemnoideae</taxon>
        <taxon>Spirodela</taxon>
    </lineage>
</organism>